<keyword evidence="1" id="KW-0472">Membrane</keyword>
<name>A0ABR6S8H4_ANAVA</name>
<dbReference type="RefSeq" id="WP_013036463.1">
    <property type="nucleotide sequence ID" value="NZ_JACKZP010000040.1"/>
</dbReference>
<protein>
    <submittedName>
        <fullName evidence="2">Uncharacterized protein</fullName>
    </submittedName>
</protein>
<evidence type="ECO:0000313" key="3">
    <source>
        <dbReference type="Proteomes" id="UP000570851"/>
    </source>
</evidence>
<feature type="transmembrane region" description="Helical" evidence="1">
    <location>
        <begin position="12"/>
        <end position="35"/>
    </location>
</feature>
<evidence type="ECO:0000313" key="2">
    <source>
        <dbReference type="EMBL" id="MBC1302686.1"/>
    </source>
</evidence>
<accession>A0ABR6S8H4</accession>
<organism evidence="2 3">
    <name type="scientific">Trichormus variabilis N2B</name>
    <dbReference type="NCBI Taxonomy" id="2681315"/>
    <lineage>
        <taxon>Bacteria</taxon>
        <taxon>Bacillati</taxon>
        <taxon>Cyanobacteriota</taxon>
        <taxon>Cyanophyceae</taxon>
        <taxon>Nostocales</taxon>
        <taxon>Nostocaceae</taxon>
        <taxon>Trichormus</taxon>
    </lineage>
</organism>
<keyword evidence="1" id="KW-1133">Transmembrane helix</keyword>
<keyword evidence="3" id="KW-1185">Reference proteome</keyword>
<dbReference type="Proteomes" id="UP000570851">
    <property type="component" value="Unassembled WGS sequence"/>
</dbReference>
<gene>
    <name evidence="2" type="ORF">GNE12_12260</name>
</gene>
<dbReference type="GeneID" id="58725293"/>
<reference evidence="2 3" key="1">
    <citation type="submission" date="2019-11" db="EMBL/GenBank/DDBJ databases">
        <title>Comparison of genomes from free-living endosymbiotic cyanobacteria isolated from Azolla.</title>
        <authorList>
            <person name="Thiel T."/>
            <person name="Pratte B."/>
        </authorList>
    </citation>
    <scope>NUCLEOTIDE SEQUENCE [LARGE SCALE GENOMIC DNA]</scope>
    <source>
        <strain evidence="2 3">N2B</strain>
    </source>
</reference>
<feature type="transmembrane region" description="Helical" evidence="1">
    <location>
        <begin position="55"/>
        <end position="73"/>
    </location>
</feature>
<comment type="caution">
    <text evidence="2">The sequence shown here is derived from an EMBL/GenBank/DDBJ whole genome shotgun (WGS) entry which is preliminary data.</text>
</comment>
<dbReference type="EMBL" id="JACKZP010000040">
    <property type="protein sequence ID" value="MBC1302686.1"/>
    <property type="molecule type" value="Genomic_DNA"/>
</dbReference>
<sequence length="87" mass="9342">MRTVTTQINTITNIFLASVAATSLWSTGFFGIGAIGSLGAEIFTTNEYWRRQKDLFTGAALVSLSILLGTGFTKGTLTLFGITDEDE</sequence>
<evidence type="ECO:0000256" key="1">
    <source>
        <dbReference type="SAM" id="Phobius"/>
    </source>
</evidence>
<proteinExistence type="predicted"/>
<keyword evidence="1" id="KW-0812">Transmembrane</keyword>